<evidence type="ECO:0008006" key="4">
    <source>
        <dbReference type="Google" id="ProtNLM"/>
    </source>
</evidence>
<gene>
    <name evidence="2" type="ORF">MOV08_02275</name>
</gene>
<organism evidence="2 3">
    <name type="scientific">Streptomyces yunnanensis</name>
    <dbReference type="NCBI Taxonomy" id="156453"/>
    <lineage>
        <taxon>Bacteria</taxon>
        <taxon>Bacillati</taxon>
        <taxon>Actinomycetota</taxon>
        <taxon>Actinomycetes</taxon>
        <taxon>Kitasatosporales</taxon>
        <taxon>Streptomycetaceae</taxon>
        <taxon>Streptomyces</taxon>
    </lineage>
</organism>
<dbReference type="Proteomes" id="UP001218629">
    <property type="component" value="Chromosome"/>
</dbReference>
<evidence type="ECO:0000256" key="1">
    <source>
        <dbReference type="SAM" id="MobiDB-lite"/>
    </source>
</evidence>
<evidence type="ECO:0000313" key="2">
    <source>
        <dbReference type="EMBL" id="WEB38243.1"/>
    </source>
</evidence>
<keyword evidence="3" id="KW-1185">Reference proteome</keyword>
<feature type="region of interest" description="Disordered" evidence="1">
    <location>
        <begin position="155"/>
        <end position="174"/>
    </location>
</feature>
<evidence type="ECO:0000313" key="3">
    <source>
        <dbReference type="Proteomes" id="UP001218629"/>
    </source>
</evidence>
<dbReference type="EMBL" id="CP095749">
    <property type="protein sequence ID" value="WEB38243.1"/>
    <property type="molecule type" value="Genomic_DNA"/>
</dbReference>
<accession>A0ABY8A003</accession>
<dbReference type="RefSeq" id="WP_275305942.1">
    <property type="nucleotide sequence ID" value="NZ_CP095749.1"/>
</dbReference>
<protein>
    <recommendedName>
        <fullName evidence="4">TetR family transcriptional regulator</fullName>
    </recommendedName>
</protein>
<sequence length="185" mass="19536">MTDDGQRPTGASRDSAVALVRGYVARDTVAVGQALTALNATGQADAYRVLGALFQSTINVVEATGRRLEICRLARLADGLASAAPPHYEFTLTAAVRSWALGDLAEVWRLNAADPVGATHITAVFIAALGLALWDRETFLDVLATYEQITHAPTRAADRIRGPQPPSAASSMPFTGGADGYYTYG</sequence>
<reference evidence="2 3" key="1">
    <citation type="submission" date="2022-03" db="EMBL/GenBank/DDBJ databases">
        <title>Streptomyces yunnanensis P86,complete genome.</title>
        <authorList>
            <person name="Chen S."/>
            <person name="Zhang Q."/>
        </authorList>
    </citation>
    <scope>NUCLEOTIDE SEQUENCE [LARGE SCALE GENOMIC DNA]</scope>
    <source>
        <strain evidence="2 3">P86</strain>
    </source>
</reference>
<proteinExistence type="predicted"/>
<name>A0ABY8A003_9ACTN</name>